<dbReference type="Proteomes" id="UP000228934">
    <property type="component" value="Unassembled WGS sequence"/>
</dbReference>
<dbReference type="AlphaFoldDB" id="A0A2G9QI50"/>
<evidence type="ECO:0000313" key="3">
    <source>
        <dbReference type="Proteomes" id="UP000228934"/>
    </source>
</evidence>
<gene>
    <name evidence="2" type="ORF">AB205_0041960</name>
</gene>
<reference evidence="3" key="1">
    <citation type="journal article" date="2017" name="Nat. Commun.">
        <title>The North American bullfrog draft genome provides insight into hormonal regulation of long noncoding RNA.</title>
        <authorList>
            <person name="Hammond S.A."/>
            <person name="Warren R.L."/>
            <person name="Vandervalk B.P."/>
            <person name="Kucuk E."/>
            <person name="Khan H."/>
            <person name="Gibb E.A."/>
            <person name="Pandoh P."/>
            <person name="Kirk H."/>
            <person name="Zhao Y."/>
            <person name="Jones M."/>
            <person name="Mungall A.J."/>
            <person name="Coope R."/>
            <person name="Pleasance S."/>
            <person name="Moore R.A."/>
            <person name="Holt R.A."/>
            <person name="Round J.M."/>
            <person name="Ohora S."/>
            <person name="Walle B.V."/>
            <person name="Veldhoen N."/>
            <person name="Helbing C.C."/>
            <person name="Birol I."/>
        </authorList>
    </citation>
    <scope>NUCLEOTIDE SEQUENCE [LARGE SCALE GENOMIC DNA]</scope>
</reference>
<evidence type="ECO:0000313" key="2">
    <source>
        <dbReference type="EMBL" id="PIO15237.1"/>
    </source>
</evidence>
<protein>
    <submittedName>
        <fullName evidence="2">Uncharacterized protein</fullName>
    </submittedName>
</protein>
<evidence type="ECO:0000256" key="1">
    <source>
        <dbReference type="SAM" id="MobiDB-lite"/>
    </source>
</evidence>
<proteinExistence type="predicted"/>
<sequence length="59" mass="6601">MVHPMGKLLSPGRSSWNLRPSSMMKPKNSQYPTPPPKRNVKSAMEKGRSSVRSVMEMDG</sequence>
<keyword evidence="3" id="KW-1185">Reference proteome</keyword>
<accession>A0A2G9QI50</accession>
<feature type="region of interest" description="Disordered" evidence="1">
    <location>
        <begin position="1"/>
        <end position="59"/>
    </location>
</feature>
<organism evidence="2 3">
    <name type="scientific">Aquarana catesbeiana</name>
    <name type="common">American bullfrog</name>
    <name type="synonym">Rana catesbeiana</name>
    <dbReference type="NCBI Taxonomy" id="8400"/>
    <lineage>
        <taxon>Eukaryota</taxon>
        <taxon>Metazoa</taxon>
        <taxon>Chordata</taxon>
        <taxon>Craniata</taxon>
        <taxon>Vertebrata</taxon>
        <taxon>Euteleostomi</taxon>
        <taxon>Amphibia</taxon>
        <taxon>Batrachia</taxon>
        <taxon>Anura</taxon>
        <taxon>Neobatrachia</taxon>
        <taxon>Ranoidea</taxon>
        <taxon>Ranidae</taxon>
        <taxon>Aquarana</taxon>
    </lineage>
</organism>
<dbReference type="EMBL" id="KV973640">
    <property type="protein sequence ID" value="PIO15237.1"/>
    <property type="molecule type" value="Genomic_DNA"/>
</dbReference>
<name>A0A2G9QI50_AQUCT</name>